<proteinExistence type="predicted"/>
<evidence type="ECO:0000313" key="1">
    <source>
        <dbReference type="EMBL" id="SVA03708.1"/>
    </source>
</evidence>
<name>A0A381SKB4_9ZZZZ</name>
<gene>
    <name evidence="1" type="ORF">METZ01_LOCUS56562</name>
</gene>
<sequence length="331" mass="36954">MFFIGCIQPNEESIWSVSEEAVFSTYGFCRNVSVSNDVAYVAAGQSGVQIWDLNSGERLHEFFGYSQDGSYLEFDDIALVQRDVENELIFVTESNKKVKVFHFGDDSEFLYRNEIMSDNTKDFISFYLPGNRFTMFVADNDDGLKWGTYRSDTTNVFNLEIINWMPLSGGEVATDGKPLGIDSDGVSRVAMAVDQLGVEFYDIDTLGSEPVLSSKYDLDGNAEQVELTDIGAFVSCDDFGAYFLTENYINSGQGSVIHFAEDLTVDHISVKDNVAVLSIGPRGIALYDISDPLKPESRGIFDVGYVYRSKFWNNKLLLCTRSGLRIVTINS</sequence>
<dbReference type="EMBL" id="UINC01003141">
    <property type="protein sequence ID" value="SVA03708.1"/>
    <property type="molecule type" value="Genomic_DNA"/>
</dbReference>
<dbReference type="SUPFAM" id="SSF50998">
    <property type="entry name" value="Quinoprotein alcohol dehydrogenase-like"/>
    <property type="match status" value="1"/>
</dbReference>
<organism evidence="1">
    <name type="scientific">marine metagenome</name>
    <dbReference type="NCBI Taxonomy" id="408172"/>
    <lineage>
        <taxon>unclassified sequences</taxon>
        <taxon>metagenomes</taxon>
        <taxon>ecological metagenomes</taxon>
    </lineage>
</organism>
<accession>A0A381SKB4</accession>
<reference evidence="1" key="1">
    <citation type="submission" date="2018-05" db="EMBL/GenBank/DDBJ databases">
        <authorList>
            <person name="Lanie J.A."/>
            <person name="Ng W.-L."/>
            <person name="Kazmierczak K.M."/>
            <person name="Andrzejewski T.M."/>
            <person name="Davidsen T.M."/>
            <person name="Wayne K.J."/>
            <person name="Tettelin H."/>
            <person name="Glass J.I."/>
            <person name="Rusch D."/>
            <person name="Podicherti R."/>
            <person name="Tsui H.-C.T."/>
            <person name="Winkler M.E."/>
        </authorList>
    </citation>
    <scope>NUCLEOTIDE SEQUENCE</scope>
</reference>
<protein>
    <recommendedName>
        <fullName evidence="2">BPP domain-containing protein</fullName>
    </recommendedName>
</protein>
<dbReference type="InterPro" id="IPR011047">
    <property type="entry name" value="Quinoprotein_ADH-like_sf"/>
</dbReference>
<dbReference type="AlphaFoldDB" id="A0A381SKB4"/>
<evidence type="ECO:0008006" key="2">
    <source>
        <dbReference type="Google" id="ProtNLM"/>
    </source>
</evidence>